<dbReference type="AlphaFoldDB" id="A0A1G2BPF6"/>
<dbReference type="Proteomes" id="UP000177349">
    <property type="component" value="Unassembled WGS sequence"/>
</dbReference>
<comment type="function">
    <text evidence="6">RNaseP catalyzes the removal of the 5'-leader sequence from pre-tRNA to produce the mature 5'-terminus. It can also cleave other RNA substrates such as 4.5S RNA. The protein component plays an auxiliary but essential role in vivo by binding to the 5'-leader sequence and broadening the substrate specificity of the ribozyme.</text>
</comment>
<evidence type="ECO:0000313" key="9">
    <source>
        <dbReference type="Proteomes" id="UP000177349"/>
    </source>
</evidence>
<comment type="subunit">
    <text evidence="6">Consists of a catalytic RNA component (M1 or rnpB) and a protein subunit.</text>
</comment>
<dbReference type="PANTHER" id="PTHR33992">
    <property type="entry name" value="RIBONUCLEASE P PROTEIN COMPONENT"/>
    <property type="match status" value="1"/>
</dbReference>
<evidence type="ECO:0000256" key="4">
    <source>
        <dbReference type="ARBA" id="ARBA00022801"/>
    </source>
</evidence>
<evidence type="ECO:0000256" key="2">
    <source>
        <dbReference type="ARBA" id="ARBA00022722"/>
    </source>
</evidence>
<dbReference type="HAMAP" id="MF_00227">
    <property type="entry name" value="RNase_P"/>
    <property type="match status" value="1"/>
</dbReference>
<keyword evidence="3 6" id="KW-0255">Endonuclease</keyword>
<keyword evidence="2 6" id="KW-0540">Nuclease</keyword>
<dbReference type="EMBL" id="MHKN01000051">
    <property type="protein sequence ID" value="OGY90988.1"/>
    <property type="molecule type" value="Genomic_DNA"/>
</dbReference>
<proteinExistence type="inferred from homology"/>
<evidence type="ECO:0000256" key="6">
    <source>
        <dbReference type="HAMAP-Rule" id="MF_00227"/>
    </source>
</evidence>
<evidence type="ECO:0000313" key="8">
    <source>
        <dbReference type="EMBL" id="OGY90988.1"/>
    </source>
</evidence>
<evidence type="ECO:0000256" key="1">
    <source>
        <dbReference type="ARBA" id="ARBA00022694"/>
    </source>
</evidence>
<evidence type="ECO:0000256" key="5">
    <source>
        <dbReference type="ARBA" id="ARBA00022884"/>
    </source>
</evidence>
<keyword evidence="4 6" id="KW-0378">Hydrolase</keyword>
<name>A0A1G2BPF6_9BACT</name>
<dbReference type="InterPro" id="IPR014721">
    <property type="entry name" value="Ribsml_uS5_D2-typ_fold_subgr"/>
</dbReference>
<accession>A0A1G2BPF6</accession>
<gene>
    <name evidence="6" type="primary">rnpA</name>
    <name evidence="8" type="ORF">A3B31_01560</name>
</gene>
<dbReference type="SUPFAM" id="SSF54211">
    <property type="entry name" value="Ribosomal protein S5 domain 2-like"/>
    <property type="match status" value="1"/>
</dbReference>
<dbReference type="GO" id="GO:0001682">
    <property type="term" value="P:tRNA 5'-leader removal"/>
    <property type="evidence" value="ECO:0007669"/>
    <property type="project" value="UniProtKB-UniRule"/>
</dbReference>
<dbReference type="GO" id="GO:0004526">
    <property type="term" value="F:ribonuclease P activity"/>
    <property type="evidence" value="ECO:0007669"/>
    <property type="project" value="UniProtKB-UniRule"/>
</dbReference>
<dbReference type="GO" id="GO:0042781">
    <property type="term" value="F:3'-tRNA processing endoribonuclease activity"/>
    <property type="evidence" value="ECO:0007669"/>
    <property type="project" value="TreeGrafter"/>
</dbReference>
<dbReference type="EC" id="3.1.26.5" evidence="6 7"/>
<protein>
    <recommendedName>
        <fullName evidence="6 7">Ribonuclease P protein component</fullName>
        <shortName evidence="6">RNase P protein</shortName>
        <shortName evidence="6">RNaseP protein</shortName>
        <ecNumber evidence="6 7">3.1.26.5</ecNumber>
    </recommendedName>
    <alternativeName>
        <fullName evidence="6">Protein C5</fullName>
    </alternativeName>
</protein>
<organism evidence="8 9">
    <name type="scientific">Candidatus Komeilibacteria bacterium RIFCSPLOWO2_01_FULL_53_11</name>
    <dbReference type="NCBI Taxonomy" id="1798552"/>
    <lineage>
        <taxon>Bacteria</taxon>
        <taxon>Candidatus Komeiliibacteriota</taxon>
    </lineage>
</organism>
<evidence type="ECO:0000256" key="3">
    <source>
        <dbReference type="ARBA" id="ARBA00022759"/>
    </source>
</evidence>
<dbReference type="GO" id="GO:0030677">
    <property type="term" value="C:ribonuclease P complex"/>
    <property type="evidence" value="ECO:0007669"/>
    <property type="project" value="TreeGrafter"/>
</dbReference>
<reference evidence="8 9" key="1">
    <citation type="journal article" date="2016" name="Nat. Commun.">
        <title>Thousands of microbial genomes shed light on interconnected biogeochemical processes in an aquifer system.</title>
        <authorList>
            <person name="Anantharaman K."/>
            <person name="Brown C.T."/>
            <person name="Hug L.A."/>
            <person name="Sharon I."/>
            <person name="Castelle C.J."/>
            <person name="Probst A.J."/>
            <person name="Thomas B.C."/>
            <person name="Singh A."/>
            <person name="Wilkins M.J."/>
            <person name="Karaoz U."/>
            <person name="Brodie E.L."/>
            <person name="Williams K.H."/>
            <person name="Hubbard S.S."/>
            <person name="Banfield J.F."/>
        </authorList>
    </citation>
    <scope>NUCLEOTIDE SEQUENCE [LARGE SCALE GENOMIC DNA]</scope>
</reference>
<comment type="similarity">
    <text evidence="6">Belongs to the RnpA family.</text>
</comment>
<comment type="caution">
    <text evidence="8">The sequence shown here is derived from an EMBL/GenBank/DDBJ whole genome shotgun (WGS) entry which is preliminary data.</text>
</comment>
<keyword evidence="1 6" id="KW-0819">tRNA processing</keyword>
<keyword evidence="5 6" id="KW-0694">RNA-binding</keyword>
<evidence type="ECO:0000256" key="7">
    <source>
        <dbReference type="NCBIfam" id="TIGR00188"/>
    </source>
</evidence>
<dbReference type="PANTHER" id="PTHR33992:SF1">
    <property type="entry name" value="RIBONUCLEASE P PROTEIN COMPONENT"/>
    <property type="match status" value="1"/>
</dbReference>
<dbReference type="GO" id="GO:0000049">
    <property type="term" value="F:tRNA binding"/>
    <property type="evidence" value="ECO:0007669"/>
    <property type="project" value="UniProtKB-UniRule"/>
</dbReference>
<comment type="catalytic activity">
    <reaction evidence="6">
        <text>Endonucleolytic cleavage of RNA, removing 5'-extranucleotides from tRNA precursor.</text>
        <dbReference type="EC" id="3.1.26.5"/>
    </reaction>
</comment>
<sequence length="126" mass="14613">MLPATHRLRSDEDFKRLMQRGRRYFSRALVARVLATKEPVTRVGFVVSAKVAKKAVLRNSIKRRLREIVRKELPRIRAGYDVALIAKNEAARYDYWALRDEAISLFTHAGIFNDQAREPRNTRSSS</sequence>
<dbReference type="Gene3D" id="3.30.230.10">
    <property type="match status" value="1"/>
</dbReference>
<dbReference type="NCBIfam" id="TIGR00188">
    <property type="entry name" value="rnpA"/>
    <property type="match status" value="1"/>
</dbReference>
<dbReference type="InterPro" id="IPR020568">
    <property type="entry name" value="Ribosomal_Su5_D2-typ_SF"/>
</dbReference>
<dbReference type="Pfam" id="PF00825">
    <property type="entry name" value="Ribonuclease_P"/>
    <property type="match status" value="1"/>
</dbReference>
<dbReference type="InterPro" id="IPR000100">
    <property type="entry name" value="RNase_P"/>
</dbReference>